<keyword evidence="3" id="KW-0032">Aminotransferase</keyword>
<keyword evidence="1" id="KW-0663">Pyridoxal phosphate</keyword>
<dbReference type="EMBL" id="JAQOWY010000124">
    <property type="protein sequence ID" value="KAK1850253.1"/>
    <property type="molecule type" value="Genomic_DNA"/>
</dbReference>
<dbReference type="Gene3D" id="3.40.640.10">
    <property type="entry name" value="Type I PLP-dependent aspartate aminotransferase-like (Major domain)"/>
    <property type="match status" value="1"/>
</dbReference>
<sequence>MSLTQLHPQLQHDKATMGEYILDSDEIQASTTFGKPFLKEFLIDPSYRNLNHASYGGIPRHIRDALRSYQDQTEARPDPFIRFTYNEHLKESRQAAADLLNAPLSTVVFVPNATVGINTVLRNLAWNPDARDEILYFNTIYGACGKTIDYIVDTRNGLISHRGITLTYPLEDEEIIAQFRAAVAASKAAGKRPRLCVFDVVSSLPGVRFPFEAMTAACRELGVTSLVDGAQGIGMIPIDLTALDPDYFFTNCHKWLHAPRGSAVFYVPERNQHLMASTVPTSHGYVPRSGAPRFNPLPASAESHFVANFGYVGTLDNSPYLCVKDAIEWRKSIGGEDKIIEYTWTLARAGGERAAAVLGTFIMENKAGTMTKCSLVNVALPMVMSEHAETPSTGPDGTVTVPEGLAYPIVDWMVETLVQEYQTFVALFWHNGRWYMRLSAQVYLDEEDFEWAGHILKELCRRVGNQEYRPKTG</sequence>
<name>A0AAD9AKN2_9PEZI</name>
<dbReference type="InterPro" id="IPR015424">
    <property type="entry name" value="PyrdxlP-dep_Trfase"/>
</dbReference>
<organism evidence="3 4">
    <name type="scientific">Colletotrichum chrysophilum</name>
    <dbReference type="NCBI Taxonomy" id="1836956"/>
    <lineage>
        <taxon>Eukaryota</taxon>
        <taxon>Fungi</taxon>
        <taxon>Dikarya</taxon>
        <taxon>Ascomycota</taxon>
        <taxon>Pezizomycotina</taxon>
        <taxon>Sordariomycetes</taxon>
        <taxon>Hypocreomycetidae</taxon>
        <taxon>Glomerellales</taxon>
        <taxon>Glomerellaceae</taxon>
        <taxon>Colletotrichum</taxon>
        <taxon>Colletotrichum gloeosporioides species complex</taxon>
    </lineage>
</organism>
<keyword evidence="4" id="KW-1185">Reference proteome</keyword>
<reference evidence="3" key="1">
    <citation type="submission" date="2023-01" db="EMBL/GenBank/DDBJ databases">
        <title>Colletotrichum chrysophilum M932 genome sequence.</title>
        <authorList>
            <person name="Baroncelli R."/>
        </authorList>
    </citation>
    <scope>NUCLEOTIDE SEQUENCE</scope>
    <source>
        <strain evidence="3">M932</strain>
    </source>
</reference>
<dbReference type="PANTHER" id="PTHR43092">
    <property type="entry name" value="L-CYSTEINE DESULFHYDRASE"/>
    <property type="match status" value="1"/>
</dbReference>
<dbReference type="AlphaFoldDB" id="A0AAD9AKN2"/>
<dbReference type="SUPFAM" id="SSF53383">
    <property type="entry name" value="PLP-dependent transferases"/>
    <property type="match status" value="1"/>
</dbReference>
<protein>
    <submittedName>
        <fullName evidence="3">Aminotransferase family protein</fullName>
    </submittedName>
</protein>
<evidence type="ECO:0000256" key="1">
    <source>
        <dbReference type="ARBA" id="ARBA00022898"/>
    </source>
</evidence>
<keyword evidence="3" id="KW-0808">Transferase</keyword>
<evidence type="ECO:0000259" key="2">
    <source>
        <dbReference type="Pfam" id="PF00266"/>
    </source>
</evidence>
<dbReference type="InterPro" id="IPR000192">
    <property type="entry name" value="Aminotrans_V_dom"/>
</dbReference>
<evidence type="ECO:0000313" key="4">
    <source>
        <dbReference type="Proteomes" id="UP001243330"/>
    </source>
</evidence>
<dbReference type="PANTHER" id="PTHR43092:SF2">
    <property type="entry name" value="HERCYNYLCYSTEINE SULFOXIDE LYASE"/>
    <property type="match status" value="1"/>
</dbReference>
<accession>A0AAD9AKN2</accession>
<dbReference type="GO" id="GO:0008483">
    <property type="term" value="F:transaminase activity"/>
    <property type="evidence" value="ECO:0007669"/>
    <property type="project" value="UniProtKB-KW"/>
</dbReference>
<evidence type="ECO:0000313" key="3">
    <source>
        <dbReference type="EMBL" id="KAK1850253.1"/>
    </source>
</evidence>
<feature type="domain" description="Aminotransferase class V" evidence="2">
    <location>
        <begin position="86"/>
        <end position="276"/>
    </location>
</feature>
<comment type="caution">
    <text evidence="3">The sequence shown here is derived from an EMBL/GenBank/DDBJ whole genome shotgun (WGS) entry which is preliminary data.</text>
</comment>
<dbReference type="InterPro" id="IPR015421">
    <property type="entry name" value="PyrdxlP-dep_Trfase_major"/>
</dbReference>
<proteinExistence type="predicted"/>
<dbReference type="Pfam" id="PF00266">
    <property type="entry name" value="Aminotran_5"/>
    <property type="match status" value="1"/>
</dbReference>
<gene>
    <name evidence="3" type="ORF">CCHR01_07158</name>
</gene>
<dbReference type="Proteomes" id="UP001243330">
    <property type="component" value="Unassembled WGS sequence"/>
</dbReference>